<evidence type="ECO:0000313" key="3">
    <source>
        <dbReference type="Proteomes" id="UP001157186"/>
    </source>
</evidence>
<feature type="transmembrane region" description="Helical" evidence="1">
    <location>
        <begin position="21"/>
        <end position="42"/>
    </location>
</feature>
<proteinExistence type="predicted"/>
<keyword evidence="1" id="KW-0472">Membrane</keyword>
<keyword evidence="1" id="KW-0812">Transmembrane</keyword>
<dbReference type="EMBL" id="BSST01000001">
    <property type="protein sequence ID" value="GLX77278.1"/>
    <property type="molecule type" value="Genomic_DNA"/>
</dbReference>
<feature type="transmembrane region" description="Helical" evidence="1">
    <location>
        <begin position="178"/>
        <end position="199"/>
    </location>
</feature>
<reference evidence="2 3" key="1">
    <citation type="submission" date="2023-03" db="EMBL/GenBank/DDBJ databases">
        <title>Draft genome sequence of Thalassotalea insulae KCTC 62186T.</title>
        <authorList>
            <person name="Sawabe T."/>
        </authorList>
    </citation>
    <scope>NUCLEOTIDE SEQUENCE [LARGE SCALE GENOMIC DNA]</scope>
    <source>
        <strain evidence="2 3">KCTC 62186</strain>
    </source>
</reference>
<gene>
    <name evidence="2" type="ORF">tinsulaeT_06180</name>
</gene>
<evidence type="ECO:0000256" key="1">
    <source>
        <dbReference type="SAM" id="Phobius"/>
    </source>
</evidence>
<dbReference type="Proteomes" id="UP001157186">
    <property type="component" value="Unassembled WGS sequence"/>
</dbReference>
<evidence type="ECO:0000313" key="2">
    <source>
        <dbReference type="EMBL" id="GLX77278.1"/>
    </source>
</evidence>
<feature type="transmembrane region" description="Helical" evidence="1">
    <location>
        <begin position="125"/>
        <end position="158"/>
    </location>
</feature>
<comment type="caution">
    <text evidence="2">The sequence shown here is derived from an EMBL/GenBank/DDBJ whole genome shotgun (WGS) entry which is preliminary data.</text>
</comment>
<sequence length="298" mass="34449">MNRLLLTTSIKKELWEYKKMLLWLPLIIISLDIAAPVINYLLSDASVNYWMMRFERLALQSENPEFATVFFHGTFMLYMPFIVIATIVQLYYFIACLYDERRDMSILFWRSLPVPDSLTIAVKLVVGALVIPAIFTLAATVTLVIFLLAFFVLCIVLFSSYDLSLWGLWVNSDILTNIFSIWISILPYALWMLPVYAWLMLVSMFANKAPFLWAVLPVVIILLLEAFLVNYFNLSHYYVVDLLRNYFSLALVSFSLHGNNIQQLPFTLFADNVSVVGVIISAGLLYLTYWLRVNRSHD</sequence>
<feature type="transmembrane region" description="Helical" evidence="1">
    <location>
        <begin position="75"/>
        <end position="98"/>
    </location>
</feature>
<organism evidence="2 3">
    <name type="scientific">Thalassotalea insulae</name>
    <dbReference type="NCBI Taxonomy" id="2056778"/>
    <lineage>
        <taxon>Bacteria</taxon>
        <taxon>Pseudomonadati</taxon>
        <taxon>Pseudomonadota</taxon>
        <taxon>Gammaproteobacteria</taxon>
        <taxon>Alteromonadales</taxon>
        <taxon>Colwelliaceae</taxon>
        <taxon>Thalassotalea</taxon>
    </lineage>
</organism>
<feature type="transmembrane region" description="Helical" evidence="1">
    <location>
        <begin position="211"/>
        <end position="232"/>
    </location>
</feature>
<accession>A0ABQ6GMR9</accession>
<keyword evidence="1" id="KW-1133">Transmembrane helix</keyword>
<dbReference type="RefSeq" id="WP_284243122.1">
    <property type="nucleotide sequence ID" value="NZ_BSST01000001.1"/>
</dbReference>
<feature type="transmembrane region" description="Helical" evidence="1">
    <location>
        <begin position="268"/>
        <end position="291"/>
    </location>
</feature>
<name>A0ABQ6GMR9_9GAMM</name>
<keyword evidence="3" id="KW-1185">Reference proteome</keyword>
<protein>
    <submittedName>
        <fullName evidence="2">ABC transporter permease</fullName>
    </submittedName>
</protein>